<dbReference type="SMART" id="SM00471">
    <property type="entry name" value="HDc"/>
    <property type="match status" value="1"/>
</dbReference>
<dbReference type="InterPro" id="IPR003607">
    <property type="entry name" value="HD/PDEase_dom"/>
</dbReference>
<dbReference type="KEGG" id="deo:CAY53_03265"/>
<dbReference type="InterPro" id="IPR006674">
    <property type="entry name" value="HD_domain"/>
</dbReference>
<dbReference type="NCBIfam" id="NF045665">
    <property type="entry name" value="NTPtran_DVU1551"/>
    <property type="match status" value="1"/>
</dbReference>
<evidence type="ECO:0000313" key="3">
    <source>
        <dbReference type="Proteomes" id="UP000239867"/>
    </source>
</evidence>
<accession>A0A2L1GLW3</accession>
<dbReference type="InterPro" id="IPR054703">
    <property type="entry name" value="Mop-rel"/>
</dbReference>
<dbReference type="PANTHER" id="PTHR43777">
    <property type="entry name" value="MOLYBDENUM COFACTOR CYTIDYLYLTRANSFERASE"/>
    <property type="match status" value="1"/>
</dbReference>
<dbReference type="RefSeq" id="WP_104935919.1">
    <property type="nucleotide sequence ID" value="NZ_CP021255.1"/>
</dbReference>
<dbReference type="Pfam" id="PF01966">
    <property type="entry name" value="HD"/>
    <property type="match status" value="1"/>
</dbReference>
<proteinExistence type="predicted"/>
<sequence length="402" mass="43938">MNISVVILAAGQSLRMGRVKALLPLPLGPSGADCSALEGLARLFRGQGLTDIVVVSGYHAEAVEAEARRLDLETVRNPAPERGMFSSVCTGLSAFANRAAQGDTEALVVTPVDVPLLRPLTLMTLQAEAEKDRARSGSGAPVLIPLFSGREGHPPLIPAAYIRRILAHNGREGLRGALATLPRRVLSVADAMILEDMDRPEDYKRLQRLAPERGVLSPEEAWVLLRQRDVLPKILRHSEAVGQVAARFAERLVARREAEGRPAACDPRLAQAGGLLHDICKGLPRHELAGGELLDSLGLPRMARIVRDHLDLELPDDMPLSERELVCLADKYCAGDRLVPLERRYEEKMRHFADDKAVQAAILGRMARAQKLAERVARECACAPFAMAREVLTPAREPDRRA</sequence>
<dbReference type="InterPro" id="IPR025877">
    <property type="entry name" value="MobA-like_NTP_Trfase"/>
</dbReference>
<dbReference type="CDD" id="cd04182">
    <property type="entry name" value="GT_2_like_f"/>
    <property type="match status" value="1"/>
</dbReference>
<dbReference type="Gene3D" id="3.90.550.10">
    <property type="entry name" value="Spore Coat Polysaccharide Biosynthesis Protein SpsA, Chain A"/>
    <property type="match status" value="1"/>
</dbReference>
<dbReference type="AlphaFoldDB" id="A0A2L1GLW3"/>
<dbReference type="EMBL" id="CP021255">
    <property type="protein sequence ID" value="AVD70626.1"/>
    <property type="molecule type" value="Genomic_DNA"/>
</dbReference>
<dbReference type="Gene3D" id="1.10.3210.10">
    <property type="entry name" value="Hypothetical protein af1432"/>
    <property type="match status" value="1"/>
</dbReference>
<name>A0A2L1GLW3_9BACT</name>
<dbReference type="SUPFAM" id="SSF53448">
    <property type="entry name" value="Nucleotide-diphospho-sugar transferases"/>
    <property type="match status" value="1"/>
</dbReference>
<keyword evidence="3" id="KW-1185">Reference proteome</keyword>
<evidence type="ECO:0000313" key="2">
    <source>
        <dbReference type="EMBL" id="AVD70626.1"/>
    </source>
</evidence>
<feature type="domain" description="HD/PDEase" evidence="1">
    <location>
        <begin position="230"/>
        <end position="344"/>
    </location>
</feature>
<dbReference type="PANTHER" id="PTHR43777:SF1">
    <property type="entry name" value="MOLYBDENUM COFACTOR CYTIDYLYLTRANSFERASE"/>
    <property type="match status" value="1"/>
</dbReference>
<evidence type="ECO:0000259" key="1">
    <source>
        <dbReference type="SMART" id="SM00471"/>
    </source>
</evidence>
<dbReference type="GO" id="GO:0016779">
    <property type="term" value="F:nucleotidyltransferase activity"/>
    <property type="evidence" value="ECO:0007669"/>
    <property type="project" value="UniProtKB-ARBA"/>
</dbReference>
<protein>
    <recommendedName>
        <fullName evidence="1">HD/PDEase domain-containing protein</fullName>
    </recommendedName>
</protein>
<dbReference type="CDD" id="cd00077">
    <property type="entry name" value="HDc"/>
    <property type="match status" value="1"/>
</dbReference>
<dbReference type="InterPro" id="IPR029044">
    <property type="entry name" value="Nucleotide-diphossugar_trans"/>
</dbReference>
<dbReference type="Proteomes" id="UP000239867">
    <property type="component" value="Chromosome"/>
</dbReference>
<dbReference type="Pfam" id="PF12804">
    <property type="entry name" value="NTP_transf_3"/>
    <property type="match status" value="1"/>
</dbReference>
<dbReference type="SUPFAM" id="SSF109604">
    <property type="entry name" value="HD-domain/PDEase-like"/>
    <property type="match status" value="1"/>
</dbReference>
<gene>
    <name evidence="2" type="ORF">CAY53_03265</name>
</gene>
<dbReference type="OrthoDB" id="9779263at2"/>
<reference evidence="2 3" key="1">
    <citation type="journal article" date="2018" name="MBio">
        <title>Insights into the evolution of host association through the isolation and characterization of a novel human periodontal pathobiont, Desulfobulbus oralis.</title>
        <authorList>
            <person name="Cross K.L."/>
            <person name="Chirania P."/>
            <person name="Xiong W."/>
            <person name="Beall C.J."/>
            <person name="Elkins J.G."/>
            <person name="Giannone R.J."/>
            <person name="Griffen A.L."/>
            <person name="Guss A.M."/>
            <person name="Hettich R.L."/>
            <person name="Joshi S.S."/>
            <person name="Mokrzan E.M."/>
            <person name="Martin R.K."/>
            <person name="Zhulin I.B."/>
            <person name="Leys E.J."/>
            <person name="Podar M."/>
        </authorList>
    </citation>
    <scope>NUCLEOTIDE SEQUENCE [LARGE SCALE GENOMIC DNA]</scope>
    <source>
        <strain evidence="2 3">ORNL</strain>
    </source>
</reference>
<organism evidence="2 3">
    <name type="scientific">Desulfobulbus oralis</name>
    <dbReference type="NCBI Taxonomy" id="1986146"/>
    <lineage>
        <taxon>Bacteria</taxon>
        <taxon>Pseudomonadati</taxon>
        <taxon>Thermodesulfobacteriota</taxon>
        <taxon>Desulfobulbia</taxon>
        <taxon>Desulfobulbales</taxon>
        <taxon>Desulfobulbaceae</taxon>
        <taxon>Desulfobulbus</taxon>
    </lineage>
</organism>